<dbReference type="InterPro" id="IPR036388">
    <property type="entry name" value="WH-like_DNA-bd_sf"/>
</dbReference>
<keyword evidence="10" id="KW-1185">Reference proteome</keyword>
<dbReference type="InterPro" id="IPR007627">
    <property type="entry name" value="RNA_pol_sigma70_r2"/>
</dbReference>
<evidence type="ECO:0000256" key="4">
    <source>
        <dbReference type="ARBA" id="ARBA00023125"/>
    </source>
</evidence>
<evidence type="ECO:0000256" key="2">
    <source>
        <dbReference type="ARBA" id="ARBA00023015"/>
    </source>
</evidence>
<keyword evidence="4" id="KW-0238">DNA-binding</keyword>
<dbReference type="Pfam" id="PF08281">
    <property type="entry name" value="Sigma70_r4_2"/>
    <property type="match status" value="1"/>
</dbReference>
<dbReference type="InterPro" id="IPR013324">
    <property type="entry name" value="RNA_pol_sigma_r3/r4-like"/>
</dbReference>
<dbReference type="PANTHER" id="PTHR43133:SF50">
    <property type="entry name" value="ECF RNA POLYMERASE SIGMA FACTOR SIGM"/>
    <property type="match status" value="1"/>
</dbReference>
<dbReference type="PANTHER" id="PTHR43133">
    <property type="entry name" value="RNA POLYMERASE ECF-TYPE SIGMA FACTO"/>
    <property type="match status" value="1"/>
</dbReference>
<dbReference type="EMBL" id="QVNQ01000014">
    <property type="protein sequence ID" value="RFS81331.1"/>
    <property type="molecule type" value="Genomic_DNA"/>
</dbReference>
<dbReference type="InterPro" id="IPR013325">
    <property type="entry name" value="RNA_pol_sigma_r2"/>
</dbReference>
<protein>
    <submittedName>
        <fullName evidence="9">RNA polymerase sigma factor</fullName>
    </submittedName>
</protein>
<evidence type="ECO:0000313" key="9">
    <source>
        <dbReference type="EMBL" id="RFS81331.1"/>
    </source>
</evidence>
<evidence type="ECO:0000259" key="7">
    <source>
        <dbReference type="Pfam" id="PF04542"/>
    </source>
</evidence>
<comment type="similarity">
    <text evidence="1">Belongs to the sigma-70 factor family. ECF subfamily.</text>
</comment>
<evidence type="ECO:0000256" key="6">
    <source>
        <dbReference type="SAM" id="MobiDB-lite"/>
    </source>
</evidence>
<dbReference type="CDD" id="cd06171">
    <property type="entry name" value="Sigma70_r4"/>
    <property type="match status" value="1"/>
</dbReference>
<dbReference type="RefSeq" id="WP_117404570.1">
    <property type="nucleotide sequence ID" value="NZ_QVNQ01000014.1"/>
</dbReference>
<dbReference type="GO" id="GO:0016987">
    <property type="term" value="F:sigma factor activity"/>
    <property type="evidence" value="ECO:0007669"/>
    <property type="project" value="UniProtKB-KW"/>
</dbReference>
<dbReference type="Gene3D" id="1.10.1740.10">
    <property type="match status" value="1"/>
</dbReference>
<organism evidence="9 10">
    <name type="scientific">Actinomadura spongiicola</name>
    <dbReference type="NCBI Taxonomy" id="2303421"/>
    <lineage>
        <taxon>Bacteria</taxon>
        <taxon>Bacillati</taxon>
        <taxon>Actinomycetota</taxon>
        <taxon>Actinomycetes</taxon>
        <taxon>Streptosporangiales</taxon>
        <taxon>Thermomonosporaceae</taxon>
        <taxon>Actinomadura</taxon>
    </lineage>
</organism>
<evidence type="ECO:0000313" key="10">
    <source>
        <dbReference type="Proteomes" id="UP000262882"/>
    </source>
</evidence>
<reference evidence="9 10" key="1">
    <citation type="submission" date="2018-08" db="EMBL/GenBank/DDBJ databases">
        <title>Actinomadura spongicola sp. nov., isolated from marine sponge Leucetta chagosensis.</title>
        <authorList>
            <person name="Li L."/>
            <person name="Lin H.W."/>
        </authorList>
    </citation>
    <scope>NUCLEOTIDE SEQUENCE [LARGE SCALE GENOMIC DNA]</scope>
    <source>
        <strain evidence="9 10">LHW52907</strain>
    </source>
</reference>
<dbReference type="Gene3D" id="1.10.10.10">
    <property type="entry name" value="Winged helix-like DNA-binding domain superfamily/Winged helix DNA-binding domain"/>
    <property type="match status" value="1"/>
</dbReference>
<sequence>MGSDRALTAAARRPGHREASEAPDAAEDAVADLFRDHHLSLVRLALLLTGDRAGAEDVVQDVYARLHRRAARGPGRLPAAPPELLAYARASVLNACRTLLRRRALARGLVQAPQPVWSAESDAMLADDRRRVLQALVGLPVRQREAIVLRYYLDLSEAEIAAAMGVRAGTVKSTISRGLDALRRRYEEER</sequence>
<keyword evidence="5" id="KW-0804">Transcription</keyword>
<name>A0A372G7J9_9ACTN</name>
<keyword evidence="3" id="KW-0731">Sigma factor</keyword>
<dbReference type="InterPro" id="IPR013249">
    <property type="entry name" value="RNA_pol_sigma70_r4_t2"/>
</dbReference>
<dbReference type="SUPFAM" id="SSF88946">
    <property type="entry name" value="Sigma2 domain of RNA polymerase sigma factors"/>
    <property type="match status" value="1"/>
</dbReference>
<keyword evidence="2" id="KW-0805">Transcription regulation</keyword>
<feature type="region of interest" description="Disordered" evidence="6">
    <location>
        <begin position="1"/>
        <end position="24"/>
    </location>
</feature>
<accession>A0A372G7J9</accession>
<dbReference type="InterPro" id="IPR014284">
    <property type="entry name" value="RNA_pol_sigma-70_dom"/>
</dbReference>
<evidence type="ECO:0000256" key="3">
    <source>
        <dbReference type="ARBA" id="ARBA00023082"/>
    </source>
</evidence>
<dbReference type="AlphaFoldDB" id="A0A372G7J9"/>
<dbReference type="GO" id="GO:0006352">
    <property type="term" value="P:DNA-templated transcription initiation"/>
    <property type="evidence" value="ECO:0007669"/>
    <property type="project" value="InterPro"/>
</dbReference>
<evidence type="ECO:0000256" key="5">
    <source>
        <dbReference type="ARBA" id="ARBA00023163"/>
    </source>
</evidence>
<dbReference type="OrthoDB" id="2046835at2"/>
<feature type="domain" description="RNA polymerase sigma-70 region 2" evidence="7">
    <location>
        <begin position="33"/>
        <end position="104"/>
    </location>
</feature>
<proteinExistence type="inferred from homology"/>
<evidence type="ECO:0000259" key="8">
    <source>
        <dbReference type="Pfam" id="PF08281"/>
    </source>
</evidence>
<dbReference type="Pfam" id="PF04542">
    <property type="entry name" value="Sigma70_r2"/>
    <property type="match status" value="1"/>
</dbReference>
<dbReference type="Proteomes" id="UP000262882">
    <property type="component" value="Unassembled WGS sequence"/>
</dbReference>
<feature type="domain" description="RNA polymerase sigma factor 70 region 4 type 2" evidence="8">
    <location>
        <begin position="130"/>
        <end position="182"/>
    </location>
</feature>
<evidence type="ECO:0000256" key="1">
    <source>
        <dbReference type="ARBA" id="ARBA00010641"/>
    </source>
</evidence>
<dbReference type="NCBIfam" id="TIGR02937">
    <property type="entry name" value="sigma70-ECF"/>
    <property type="match status" value="1"/>
</dbReference>
<dbReference type="InterPro" id="IPR039425">
    <property type="entry name" value="RNA_pol_sigma-70-like"/>
</dbReference>
<dbReference type="GO" id="GO:0003677">
    <property type="term" value="F:DNA binding"/>
    <property type="evidence" value="ECO:0007669"/>
    <property type="project" value="UniProtKB-KW"/>
</dbReference>
<comment type="caution">
    <text evidence="9">The sequence shown here is derived from an EMBL/GenBank/DDBJ whole genome shotgun (WGS) entry which is preliminary data.</text>
</comment>
<gene>
    <name evidence="9" type="ORF">D0T12_32345</name>
</gene>
<dbReference type="SUPFAM" id="SSF88659">
    <property type="entry name" value="Sigma3 and sigma4 domains of RNA polymerase sigma factors"/>
    <property type="match status" value="1"/>
</dbReference>